<dbReference type="EMBL" id="JAECZA010000254">
    <property type="protein sequence ID" value="MBH8577086.1"/>
    <property type="molecule type" value="Genomic_DNA"/>
</dbReference>
<sequence>MISTTTDSEADSTKLQTQLAQVYSQLSHIDQKIVQLFSVIYEPVNRTSFMNCLNQIGTLDENNKPFINKSLSRHIDGLLAAGLLIQSSGQGPQCHPLITEIATRDAVKAGYFEILATSVSKILPISSGYASGTRYFQSERQFIREVRIGFYRHDPNFINKQIEDYQKYSHSNKISVNKIFEQICNNPFDADWFRTLPQ</sequence>
<evidence type="ECO:0000313" key="1">
    <source>
        <dbReference type="EMBL" id="MBH8577086.1"/>
    </source>
</evidence>
<name>A0A8J7IER1_9NOST</name>
<organism evidence="1 2">
    <name type="scientific">Dendronalium phyllosphericum CENA369</name>
    <dbReference type="NCBI Taxonomy" id="1725256"/>
    <lineage>
        <taxon>Bacteria</taxon>
        <taxon>Bacillati</taxon>
        <taxon>Cyanobacteriota</taxon>
        <taxon>Cyanophyceae</taxon>
        <taxon>Nostocales</taxon>
        <taxon>Nostocaceae</taxon>
        <taxon>Dendronalium</taxon>
        <taxon>Dendronalium phyllosphericum</taxon>
    </lineage>
</organism>
<dbReference type="AlphaFoldDB" id="A0A8J7IER1"/>
<feature type="non-terminal residue" evidence="1">
    <location>
        <position position="198"/>
    </location>
</feature>
<proteinExistence type="predicted"/>
<protein>
    <submittedName>
        <fullName evidence="1">ATP-dependent helicase</fullName>
    </submittedName>
</protein>
<dbReference type="GO" id="GO:0004386">
    <property type="term" value="F:helicase activity"/>
    <property type="evidence" value="ECO:0007669"/>
    <property type="project" value="UniProtKB-KW"/>
</dbReference>
<accession>A0A8J7IER1</accession>
<gene>
    <name evidence="1" type="ORF">I8752_29715</name>
</gene>
<keyword evidence="1" id="KW-0378">Hydrolase</keyword>
<keyword evidence="1" id="KW-0547">Nucleotide-binding</keyword>
<reference evidence="1 2" key="1">
    <citation type="journal article" date="2021" name="Int. J. Syst. Evol. Microbiol.">
        <title>Amazonocrinis nigriterrae gen. nov., sp. nov., Atlanticothrix silvestris gen. nov., sp. nov. and Dendronalium phyllosphericum gen. nov., sp. nov., nostocacean cyanobacteria from Brazilian environments.</title>
        <authorList>
            <person name="Alvarenga D.O."/>
            <person name="Andreote A.P.D."/>
            <person name="Branco L.H.Z."/>
            <person name="Delbaje E."/>
            <person name="Cruz R.B."/>
            <person name="Varani A.M."/>
            <person name="Fiore M.F."/>
        </authorList>
    </citation>
    <scope>NUCLEOTIDE SEQUENCE [LARGE SCALE GENOMIC DNA]</scope>
    <source>
        <strain evidence="1 2">CENA369</strain>
    </source>
</reference>
<keyword evidence="1" id="KW-0067">ATP-binding</keyword>
<comment type="caution">
    <text evidence="1">The sequence shown here is derived from an EMBL/GenBank/DDBJ whole genome shotgun (WGS) entry which is preliminary data.</text>
</comment>
<keyword evidence="2" id="KW-1185">Reference proteome</keyword>
<dbReference type="Proteomes" id="UP000662314">
    <property type="component" value="Unassembled WGS sequence"/>
</dbReference>
<evidence type="ECO:0000313" key="2">
    <source>
        <dbReference type="Proteomes" id="UP000662314"/>
    </source>
</evidence>
<keyword evidence="1" id="KW-0347">Helicase</keyword>